<dbReference type="CDD" id="cd08267">
    <property type="entry name" value="MDR1"/>
    <property type="match status" value="1"/>
</dbReference>
<dbReference type="SUPFAM" id="SSF50129">
    <property type="entry name" value="GroES-like"/>
    <property type="match status" value="1"/>
</dbReference>
<dbReference type="Proteomes" id="UP001597180">
    <property type="component" value="Unassembled WGS sequence"/>
</dbReference>
<reference evidence="3" key="1">
    <citation type="journal article" date="2019" name="Int. J. Syst. Evol. Microbiol.">
        <title>The Global Catalogue of Microorganisms (GCM) 10K type strain sequencing project: providing services to taxonomists for standard genome sequencing and annotation.</title>
        <authorList>
            <consortium name="The Broad Institute Genomics Platform"/>
            <consortium name="The Broad Institute Genome Sequencing Center for Infectious Disease"/>
            <person name="Wu L."/>
            <person name="Ma J."/>
        </authorList>
    </citation>
    <scope>NUCLEOTIDE SEQUENCE [LARGE SCALE GENOMIC DNA]</scope>
    <source>
        <strain evidence="3">CCUG 53270</strain>
    </source>
</reference>
<dbReference type="RefSeq" id="WP_345591546.1">
    <property type="nucleotide sequence ID" value="NZ_BAABJG010000027.1"/>
</dbReference>
<dbReference type="EMBL" id="JBHTLU010000007">
    <property type="protein sequence ID" value="MFD1219133.1"/>
    <property type="molecule type" value="Genomic_DNA"/>
</dbReference>
<accession>A0ABW3UEL9</accession>
<feature type="domain" description="Enoyl reductase (ER)" evidence="1">
    <location>
        <begin position="17"/>
        <end position="326"/>
    </location>
</feature>
<gene>
    <name evidence="2" type="ORF">ACFQ4B_03285</name>
</gene>
<keyword evidence="3" id="KW-1185">Reference proteome</keyword>
<dbReference type="Gene3D" id="3.40.50.720">
    <property type="entry name" value="NAD(P)-binding Rossmann-like Domain"/>
    <property type="match status" value="1"/>
</dbReference>
<dbReference type="InterPro" id="IPR036291">
    <property type="entry name" value="NAD(P)-bd_dom_sf"/>
</dbReference>
<dbReference type="SUPFAM" id="SSF51735">
    <property type="entry name" value="NAD(P)-binding Rossmann-fold domains"/>
    <property type="match status" value="1"/>
</dbReference>
<dbReference type="InterPro" id="IPR011032">
    <property type="entry name" value="GroES-like_sf"/>
</dbReference>
<dbReference type="PANTHER" id="PTHR11695:SF294">
    <property type="entry name" value="RETICULON-4-INTERACTING PROTEIN 1, MITOCHONDRIAL"/>
    <property type="match status" value="1"/>
</dbReference>
<proteinExistence type="predicted"/>
<evidence type="ECO:0000313" key="3">
    <source>
        <dbReference type="Proteomes" id="UP001597180"/>
    </source>
</evidence>
<dbReference type="InterPro" id="IPR013154">
    <property type="entry name" value="ADH-like_N"/>
</dbReference>
<name>A0ABW3UEL9_9BACL</name>
<organism evidence="2 3">
    <name type="scientific">Paenibacillus vulneris</name>
    <dbReference type="NCBI Taxonomy" id="1133364"/>
    <lineage>
        <taxon>Bacteria</taxon>
        <taxon>Bacillati</taxon>
        <taxon>Bacillota</taxon>
        <taxon>Bacilli</taxon>
        <taxon>Bacillales</taxon>
        <taxon>Paenibacillaceae</taxon>
        <taxon>Paenibacillus</taxon>
    </lineage>
</organism>
<dbReference type="InterPro" id="IPR050700">
    <property type="entry name" value="YIM1/Zinc_Alcohol_DH_Fams"/>
</dbReference>
<dbReference type="Gene3D" id="3.90.180.10">
    <property type="entry name" value="Medium-chain alcohol dehydrogenases, catalytic domain"/>
    <property type="match status" value="1"/>
</dbReference>
<dbReference type="PANTHER" id="PTHR11695">
    <property type="entry name" value="ALCOHOL DEHYDROGENASE RELATED"/>
    <property type="match status" value="1"/>
</dbReference>
<evidence type="ECO:0000259" key="1">
    <source>
        <dbReference type="SMART" id="SM00829"/>
    </source>
</evidence>
<protein>
    <submittedName>
        <fullName evidence="2">NAD(P)-dependent alcohol dehydrogenase</fullName>
    </submittedName>
</protein>
<evidence type="ECO:0000313" key="2">
    <source>
        <dbReference type="EMBL" id="MFD1219133.1"/>
    </source>
</evidence>
<comment type="caution">
    <text evidence="2">The sequence shown here is derived from an EMBL/GenBank/DDBJ whole genome shotgun (WGS) entry which is preliminary data.</text>
</comment>
<sequence length="333" mass="36575">MKQGVGKMRALVYDTYGTPDVLRMEEVEIPQPLDHEVLIRVHAASVNSWDWDLLRGKPFVTRLGGLRKPRYRTLGADIAGRVVSVGAAVNKFRQGDEVFGDISGCGWGGFAEYVCANEEALTQKPEGLSFEQAAAIPQAAVLALQGLRDKGKLSKGYQVLINGAGGGVGTFGIQYAKLLEVDVTGVDRAEKLEMLRSIGADHVLDYTKEDFTNSGRRYDVILDVVGNRSIFEIKKALKSGGTYVMVGGSLPRILQALLVSPLIAWVEKKKVKVLVHKPNHNDQLVWKSFIETGQVKPVIDRRFSLKDTAKALEYFGEGRVVGKVVINLETQVH</sequence>
<dbReference type="Pfam" id="PF08240">
    <property type="entry name" value="ADH_N"/>
    <property type="match status" value="1"/>
</dbReference>
<dbReference type="InterPro" id="IPR020843">
    <property type="entry name" value="ER"/>
</dbReference>
<dbReference type="SMART" id="SM00829">
    <property type="entry name" value="PKS_ER"/>
    <property type="match status" value="1"/>
</dbReference>
<dbReference type="Pfam" id="PF13602">
    <property type="entry name" value="ADH_zinc_N_2"/>
    <property type="match status" value="1"/>
</dbReference>